<dbReference type="InterPro" id="IPR022751">
    <property type="entry name" value="Alpha_mannosyltransferase"/>
</dbReference>
<reference evidence="11 12" key="1">
    <citation type="submission" date="2018-10" db="EMBL/GenBank/DDBJ databases">
        <title>Fifty Aureobasidium pullulans genomes reveal a recombining polyextremotolerant generalist.</title>
        <authorList>
            <person name="Gostincar C."/>
            <person name="Turk M."/>
            <person name="Zajc J."/>
            <person name="Gunde-Cimerman N."/>
        </authorList>
    </citation>
    <scope>NUCLEOTIDE SEQUENCE [LARGE SCALE GENOMIC DNA]</scope>
    <source>
        <strain evidence="11 12">EXF-11900</strain>
    </source>
</reference>
<name>A0A4S8SDG4_AURPU</name>
<comment type="subcellular location">
    <subcellularLocation>
        <location evidence="1">Membrane</location>
        <topology evidence="1">Single-pass type II membrane protein</topology>
    </subcellularLocation>
</comment>
<feature type="compositionally biased region" description="Basic and acidic residues" evidence="10">
    <location>
        <begin position="65"/>
        <end position="78"/>
    </location>
</feature>
<keyword evidence="8" id="KW-0472">Membrane</keyword>
<evidence type="ECO:0000256" key="2">
    <source>
        <dbReference type="ARBA" id="ARBA00009105"/>
    </source>
</evidence>
<evidence type="ECO:0000313" key="12">
    <source>
        <dbReference type="Proteomes" id="UP000304951"/>
    </source>
</evidence>
<evidence type="ECO:0000256" key="5">
    <source>
        <dbReference type="ARBA" id="ARBA00022692"/>
    </source>
</evidence>
<evidence type="ECO:0000256" key="8">
    <source>
        <dbReference type="ARBA" id="ARBA00023136"/>
    </source>
</evidence>
<accession>A0A4S8SDG4</accession>
<gene>
    <name evidence="11" type="ORF">D6D28_06633</name>
</gene>
<dbReference type="GO" id="GO:0000033">
    <property type="term" value="F:alpha-1,3-mannosyltransferase activity"/>
    <property type="evidence" value="ECO:0007669"/>
    <property type="project" value="TreeGrafter"/>
</dbReference>
<evidence type="ECO:0000256" key="7">
    <source>
        <dbReference type="ARBA" id="ARBA00022989"/>
    </source>
</evidence>
<feature type="region of interest" description="Disordered" evidence="10">
    <location>
        <begin position="59"/>
        <end position="78"/>
    </location>
</feature>
<dbReference type="Proteomes" id="UP000304951">
    <property type="component" value="Unassembled WGS sequence"/>
</dbReference>
<organism evidence="11 12">
    <name type="scientific">Aureobasidium pullulans</name>
    <name type="common">Black yeast</name>
    <name type="synonym">Pullularia pullulans</name>
    <dbReference type="NCBI Taxonomy" id="5580"/>
    <lineage>
        <taxon>Eukaryota</taxon>
        <taxon>Fungi</taxon>
        <taxon>Dikarya</taxon>
        <taxon>Ascomycota</taxon>
        <taxon>Pezizomycotina</taxon>
        <taxon>Dothideomycetes</taxon>
        <taxon>Dothideomycetidae</taxon>
        <taxon>Dothideales</taxon>
        <taxon>Saccotheciaceae</taxon>
        <taxon>Aureobasidium</taxon>
    </lineage>
</organism>
<sequence>MTSLNLSSFGFPRRRSAVCRFLAIVITIALLFLIFAQQNTSAALTSKHPNDIDSTPVLLQQQSQPRDRSTDHTELVPHKARSIENIHEREISHAGHQHQASIQNAGQKVVTDTESVFMTNFWSTMALMPSELSMKALMAPFVDTGDEHLKDVATRVRIFKTAFEAWEDLHRVASEDQVGFSNILQRLRSPGNSAVDIRNAIQRYDEFRYYVNRLGITLFPGTNLAFGDHLLLHASFYKAGRGIVLTLGDHQVYMVLTSIRAFRRMGCTLPIEIMYLGEEDLGEEFRVMLEEIPGVITRDLSIMVDDQGWELKGWAMKPWAVLMSSFQEVLFMDADVLFFVDPETLFEDPQYQATGALFFKDRNLGREEKRKWLKKVLPSPISGKVKENRLWTGESGHMQDSGIVVIDKWVHFVPVLLATRLNGIDRDGNSDTGKKGVYEMVYGDKETFWLSWEMAGVHDYAFHSGPTGILGILKEPEAERSLEPDGGAEETDTQEEDQSPRVSAKVTKAVSPQNHTACSPQLLHLGNTGRPLWLNGWISQNKFSAPNDVDIDNFQVFLKEPVKKNPSGKTEMWELEENNVCCLTVDSFTEISKDDKHALEVMILLAKEYEWEV</sequence>
<feature type="region of interest" description="Disordered" evidence="10">
    <location>
        <begin position="479"/>
        <end position="506"/>
    </location>
</feature>
<feature type="compositionally biased region" description="Acidic residues" evidence="10">
    <location>
        <begin position="486"/>
        <end position="497"/>
    </location>
</feature>
<dbReference type="Pfam" id="PF11051">
    <property type="entry name" value="Mannosyl_trans3"/>
    <property type="match status" value="1"/>
</dbReference>
<dbReference type="PANTHER" id="PTHR31392:SF1">
    <property type="entry name" value="ALPHA-1,3-MANNOSYLTRANSFERASE MNN1-RELATED"/>
    <property type="match status" value="1"/>
</dbReference>
<keyword evidence="7" id="KW-1133">Transmembrane helix</keyword>
<evidence type="ECO:0000313" key="11">
    <source>
        <dbReference type="EMBL" id="THV68518.1"/>
    </source>
</evidence>
<protein>
    <submittedName>
        <fullName evidence="11">Putative alpha-1,3-mannosyltransferase</fullName>
    </submittedName>
</protein>
<dbReference type="GO" id="GO:0005794">
    <property type="term" value="C:Golgi apparatus"/>
    <property type="evidence" value="ECO:0007669"/>
    <property type="project" value="TreeGrafter"/>
</dbReference>
<keyword evidence="5" id="KW-0812">Transmembrane</keyword>
<evidence type="ECO:0000256" key="6">
    <source>
        <dbReference type="ARBA" id="ARBA00022968"/>
    </source>
</evidence>
<dbReference type="GO" id="GO:0006493">
    <property type="term" value="P:protein O-linked glycosylation"/>
    <property type="evidence" value="ECO:0007669"/>
    <property type="project" value="TreeGrafter"/>
</dbReference>
<dbReference type="GO" id="GO:0016020">
    <property type="term" value="C:membrane"/>
    <property type="evidence" value="ECO:0007669"/>
    <property type="project" value="UniProtKB-SubCell"/>
</dbReference>
<dbReference type="SUPFAM" id="SSF53448">
    <property type="entry name" value="Nucleotide-diphospho-sugar transferases"/>
    <property type="match status" value="1"/>
</dbReference>
<comment type="similarity">
    <text evidence="2">Belongs to the MNN1/MNT family.</text>
</comment>
<evidence type="ECO:0000256" key="4">
    <source>
        <dbReference type="ARBA" id="ARBA00022679"/>
    </source>
</evidence>
<comment type="caution">
    <text evidence="11">The sequence shown here is derived from an EMBL/GenBank/DDBJ whole genome shotgun (WGS) entry which is preliminary data.</text>
</comment>
<dbReference type="EMBL" id="QZAF01000315">
    <property type="protein sequence ID" value="THV68518.1"/>
    <property type="molecule type" value="Genomic_DNA"/>
</dbReference>
<keyword evidence="3 11" id="KW-0328">Glycosyltransferase</keyword>
<proteinExistence type="inferred from homology"/>
<evidence type="ECO:0000256" key="1">
    <source>
        <dbReference type="ARBA" id="ARBA00004606"/>
    </source>
</evidence>
<evidence type="ECO:0000256" key="10">
    <source>
        <dbReference type="SAM" id="MobiDB-lite"/>
    </source>
</evidence>
<keyword evidence="9" id="KW-0325">Glycoprotein</keyword>
<evidence type="ECO:0000256" key="9">
    <source>
        <dbReference type="ARBA" id="ARBA00023180"/>
    </source>
</evidence>
<keyword evidence="4 11" id="KW-0808">Transferase</keyword>
<dbReference type="InterPro" id="IPR029044">
    <property type="entry name" value="Nucleotide-diphossugar_trans"/>
</dbReference>
<keyword evidence="6" id="KW-0735">Signal-anchor</keyword>
<evidence type="ECO:0000256" key="3">
    <source>
        <dbReference type="ARBA" id="ARBA00022676"/>
    </source>
</evidence>
<dbReference type="AlphaFoldDB" id="A0A4S8SDG4"/>
<dbReference type="PANTHER" id="PTHR31392">
    <property type="entry name" value="ALPHA-1,3-MANNOSYLTRANSFERASE MNN1-RELATED"/>
    <property type="match status" value="1"/>
</dbReference>